<name>A0A540NME4_MALBA</name>
<comment type="caution">
    <text evidence="1">The sequence shown here is derived from an EMBL/GenBank/DDBJ whole genome shotgun (WGS) entry which is preliminary data.</text>
</comment>
<evidence type="ECO:0000313" key="1">
    <source>
        <dbReference type="EMBL" id="TQE12212.1"/>
    </source>
</evidence>
<dbReference type="Proteomes" id="UP000315295">
    <property type="component" value="Unassembled WGS sequence"/>
</dbReference>
<keyword evidence="2" id="KW-1185">Reference proteome</keyword>
<gene>
    <name evidence="1" type="ORF">C1H46_002137</name>
</gene>
<evidence type="ECO:0000313" key="2">
    <source>
        <dbReference type="Proteomes" id="UP000315295"/>
    </source>
</evidence>
<reference evidence="1 2" key="1">
    <citation type="journal article" date="2019" name="G3 (Bethesda)">
        <title>Sequencing of a Wild Apple (Malus baccata) Genome Unravels the Differences Between Cultivated and Wild Apple Species Regarding Disease Resistance and Cold Tolerance.</title>
        <authorList>
            <person name="Chen X."/>
        </authorList>
    </citation>
    <scope>NUCLEOTIDE SEQUENCE [LARGE SCALE GENOMIC DNA]</scope>
    <source>
        <strain evidence="2">cv. Shandingzi</strain>
        <tissue evidence="1">Leaves</tissue>
    </source>
</reference>
<protein>
    <submittedName>
        <fullName evidence="1">Uncharacterized protein</fullName>
    </submittedName>
</protein>
<organism evidence="1 2">
    <name type="scientific">Malus baccata</name>
    <name type="common">Siberian crab apple</name>
    <name type="synonym">Pyrus baccata</name>
    <dbReference type="NCBI Taxonomy" id="106549"/>
    <lineage>
        <taxon>Eukaryota</taxon>
        <taxon>Viridiplantae</taxon>
        <taxon>Streptophyta</taxon>
        <taxon>Embryophyta</taxon>
        <taxon>Tracheophyta</taxon>
        <taxon>Spermatophyta</taxon>
        <taxon>Magnoliopsida</taxon>
        <taxon>eudicotyledons</taxon>
        <taxon>Gunneridae</taxon>
        <taxon>Pentapetalae</taxon>
        <taxon>rosids</taxon>
        <taxon>fabids</taxon>
        <taxon>Rosales</taxon>
        <taxon>Rosaceae</taxon>
        <taxon>Amygdaloideae</taxon>
        <taxon>Maleae</taxon>
        <taxon>Malus</taxon>
    </lineage>
</organism>
<proteinExistence type="predicted"/>
<dbReference type="EMBL" id="VIEB01000021">
    <property type="protein sequence ID" value="TQE12212.1"/>
    <property type="molecule type" value="Genomic_DNA"/>
</dbReference>
<sequence length="120" mass="12856">MATECPNKATAIVDPKVGKRASMEDSKVARSSFMVAVESCSGSVVYKRETRIELHLFFYASTCDNTVAGLTQLNPKQNPITGVSESDLDPMTISCVVALVAAAKSFVPGSSSCLLRYDKD</sequence>
<dbReference type="AlphaFoldDB" id="A0A540NME4"/>
<accession>A0A540NME4</accession>